<organism evidence="7 8">
    <name type="scientific">Gonapodya prolifera (strain JEL478)</name>
    <name type="common">Monoblepharis prolifera</name>
    <dbReference type="NCBI Taxonomy" id="1344416"/>
    <lineage>
        <taxon>Eukaryota</taxon>
        <taxon>Fungi</taxon>
        <taxon>Fungi incertae sedis</taxon>
        <taxon>Chytridiomycota</taxon>
        <taxon>Chytridiomycota incertae sedis</taxon>
        <taxon>Monoblepharidomycetes</taxon>
        <taxon>Monoblepharidales</taxon>
        <taxon>Gonapodyaceae</taxon>
        <taxon>Gonapodya</taxon>
    </lineage>
</organism>
<dbReference type="OMA" id="RVCYVDH"/>
<dbReference type="CDD" id="cd00350">
    <property type="entry name" value="rubredoxin_like"/>
    <property type="match status" value="1"/>
</dbReference>
<keyword evidence="3 4" id="KW-0653">Protein transport</keyword>
<evidence type="ECO:0000256" key="1">
    <source>
        <dbReference type="ARBA" id="ARBA00009697"/>
    </source>
</evidence>
<keyword evidence="4" id="KW-0967">Endosome</keyword>
<dbReference type="GO" id="GO:0043130">
    <property type="term" value="F:ubiquitin binding"/>
    <property type="evidence" value="ECO:0007669"/>
    <property type="project" value="UniProtKB-UniRule"/>
</dbReference>
<dbReference type="Gene3D" id="6.10.140.260">
    <property type="match status" value="1"/>
</dbReference>
<evidence type="ECO:0000256" key="5">
    <source>
        <dbReference type="SAM" id="MobiDB-lite"/>
    </source>
</evidence>
<evidence type="ECO:0000256" key="2">
    <source>
        <dbReference type="ARBA" id="ARBA00022448"/>
    </source>
</evidence>
<dbReference type="SUPFAM" id="SSF46785">
    <property type="entry name" value="Winged helix' DNA-binding domain"/>
    <property type="match status" value="1"/>
</dbReference>
<dbReference type="InterPro" id="IPR037855">
    <property type="entry name" value="Vps36"/>
</dbReference>
<proteinExistence type="inferred from homology"/>
<name>A0A139ART1_GONPJ</name>
<comment type="subcellular location">
    <subcellularLocation>
        <location evidence="4">Cytoplasm</location>
    </subcellularLocation>
    <subcellularLocation>
        <location evidence="4">Endosome</location>
    </subcellularLocation>
</comment>
<dbReference type="InterPro" id="IPR011993">
    <property type="entry name" value="PH-like_dom_sf"/>
</dbReference>
<dbReference type="InterPro" id="IPR036388">
    <property type="entry name" value="WH-like_DNA-bd_sf"/>
</dbReference>
<comment type="subunit">
    <text evidence="4">Component of the endosomal sorting complex required for transport II (ESCRT-II).</text>
</comment>
<evidence type="ECO:0000256" key="4">
    <source>
        <dbReference type="RuleBase" id="RU367095"/>
    </source>
</evidence>
<dbReference type="GO" id="GO:0032266">
    <property type="term" value="F:phosphatidylinositol-3-phosphate binding"/>
    <property type="evidence" value="ECO:0007669"/>
    <property type="project" value="UniProtKB-UniRule"/>
</dbReference>
<evidence type="ECO:0000259" key="6">
    <source>
        <dbReference type="PROSITE" id="PS51495"/>
    </source>
</evidence>
<evidence type="ECO:0000313" key="8">
    <source>
        <dbReference type="Proteomes" id="UP000070544"/>
    </source>
</evidence>
<keyword evidence="2 4" id="KW-0813">Transport</keyword>
<dbReference type="SUPFAM" id="SSF90209">
    <property type="entry name" value="Ran binding protein zinc finger-like"/>
    <property type="match status" value="1"/>
</dbReference>
<comment type="similarity">
    <text evidence="1 4">Belongs to the VPS36 family.</text>
</comment>
<evidence type="ECO:0000256" key="3">
    <source>
        <dbReference type="ARBA" id="ARBA00022927"/>
    </source>
</evidence>
<dbReference type="EMBL" id="KQ965739">
    <property type="protein sequence ID" value="KXS19185.1"/>
    <property type="molecule type" value="Genomic_DNA"/>
</dbReference>
<accession>A0A139ART1</accession>
<dbReference type="Gene3D" id="2.30.29.30">
    <property type="entry name" value="Pleckstrin-homology domain (PH domain)/Phosphotyrosine-binding domain (PTB)"/>
    <property type="match status" value="1"/>
</dbReference>
<dbReference type="Gene3D" id="1.10.10.10">
    <property type="entry name" value="Winged helix-like DNA-binding domain superfamily/Winged helix DNA-binding domain"/>
    <property type="match status" value="2"/>
</dbReference>
<dbReference type="GO" id="GO:0000814">
    <property type="term" value="C:ESCRT II complex"/>
    <property type="evidence" value="ECO:0007669"/>
    <property type="project" value="UniProtKB-UniRule"/>
</dbReference>
<dbReference type="OrthoDB" id="271448at2759"/>
<dbReference type="STRING" id="1344416.A0A139ART1"/>
<sequence length="602" mass="66231">MSFHISTNVTFSRTEKPQELSSGTAYVTNLRILWISDSNPPSSRYHALALDLAHIRSFDKGGNRLRKITSSPRIRIYFPGGKSREMIATPMPRLDPVLTPSPPTQKWVCEICGHDENTSMNPQVCDICGVERDVESTQISIMVTVEPEEEDDVPNSLHKQCPQCSYLNSPAADVCEMCSTRLLSPQGRPKSPSVTRLALAGPSASDGPQFRQGYPLSSAPTPTNSVNGPLLAQSSKPLPEPPTSFIQLAFRAPPNSGTYLNIQQQTLRDDFLARLSSAVAGRAWEVREKAERARRGAEEKRRREEDERRHASEAALARSAGISHLVARHEQRVSDIQFLLTGAFSGDLEALIGQAKDIVEKARQITHRLTEADSSQGGGQEGETFRSYLAELGVVSIESPVTKETAGTQYHAQLAREVSDTLDHIFRTSPSKPYTSMATGTTRAPPSMLPLTEVYTLITRARANNLVSPDDLAKSCTLMDGMGLPYIMRKFRSGLLCLCERGLNDDQIAARVARVCKEFTDDSLRTSGDRGLHFTGTIRSGPYGVGPTVVQIAQACDVSVLLATDWVDVSEGRGVVVRDESWDGTRYFLNVFPRSLWARQQV</sequence>
<dbReference type="SUPFAM" id="SSF50729">
    <property type="entry name" value="PH domain-like"/>
    <property type="match status" value="1"/>
</dbReference>
<dbReference type="InterPro" id="IPR036443">
    <property type="entry name" value="Znf_RanBP2_sf"/>
</dbReference>
<protein>
    <recommendedName>
        <fullName evidence="4">Vacuolar protein-sorting-associated protein 36</fullName>
    </recommendedName>
    <alternativeName>
        <fullName evidence="4">ESCRT-II complex subunit VPS36</fullName>
    </alternativeName>
</protein>
<comment type="function">
    <text evidence="4">Component of the ESCRT-II complex (endosomal sorting complex required for transport II), which is required for multivesicular body (MVB) formation and sorting of endosomal cargo proteins into MVBs.</text>
</comment>
<gene>
    <name evidence="7" type="ORF">M427DRAFT_53156</name>
</gene>
<feature type="domain" description="GLUE N-terminal" evidence="6">
    <location>
        <begin position="1"/>
        <end position="291"/>
    </location>
</feature>
<dbReference type="Pfam" id="PF04157">
    <property type="entry name" value="EAP30"/>
    <property type="match status" value="1"/>
</dbReference>
<evidence type="ECO:0000313" key="7">
    <source>
        <dbReference type="EMBL" id="KXS19185.1"/>
    </source>
</evidence>
<reference evidence="7 8" key="1">
    <citation type="journal article" date="2015" name="Genome Biol. Evol.">
        <title>Phylogenomic analyses indicate that early fungi evolved digesting cell walls of algal ancestors of land plants.</title>
        <authorList>
            <person name="Chang Y."/>
            <person name="Wang S."/>
            <person name="Sekimoto S."/>
            <person name="Aerts A.L."/>
            <person name="Choi C."/>
            <person name="Clum A."/>
            <person name="LaButti K.M."/>
            <person name="Lindquist E.A."/>
            <person name="Yee Ngan C."/>
            <person name="Ohm R.A."/>
            <person name="Salamov A.A."/>
            <person name="Grigoriev I.V."/>
            <person name="Spatafora J.W."/>
            <person name="Berbee M.L."/>
        </authorList>
    </citation>
    <scope>NUCLEOTIDE SEQUENCE [LARGE SCALE GENOMIC DNA]</scope>
    <source>
        <strain evidence="7 8">JEL478</strain>
    </source>
</reference>
<dbReference type="Proteomes" id="UP000070544">
    <property type="component" value="Unassembled WGS sequence"/>
</dbReference>
<dbReference type="GO" id="GO:0043328">
    <property type="term" value="P:protein transport to vacuole involved in ubiquitin-dependent protein catabolic process via the multivesicular body sorting pathway"/>
    <property type="evidence" value="ECO:0007669"/>
    <property type="project" value="UniProtKB-UniRule"/>
</dbReference>
<feature type="region of interest" description="Disordered" evidence="5">
    <location>
        <begin position="183"/>
        <end position="238"/>
    </location>
</feature>
<dbReference type="InterPro" id="IPR040608">
    <property type="entry name" value="Snf8/Vps36"/>
</dbReference>
<dbReference type="PROSITE" id="PS51495">
    <property type="entry name" value="GLUE"/>
    <property type="match status" value="1"/>
</dbReference>
<dbReference type="PANTHER" id="PTHR13128:SF12">
    <property type="entry name" value="VACUOLAR PROTEIN-SORTING-ASSOCIATED PROTEIN 36"/>
    <property type="match status" value="1"/>
</dbReference>
<keyword evidence="8" id="KW-1185">Reference proteome</keyword>
<dbReference type="InterPro" id="IPR021648">
    <property type="entry name" value="GLUE_dom"/>
</dbReference>
<dbReference type="PANTHER" id="PTHR13128">
    <property type="entry name" value="VACUOLAR PROTEIN-SORTING-ASSOCIATED PROTEIN 36"/>
    <property type="match status" value="1"/>
</dbReference>
<dbReference type="InterPro" id="IPR036390">
    <property type="entry name" value="WH_DNA-bd_sf"/>
</dbReference>
<feature type="region of interest" description="Disordered" evidence="5">
    <location>
        <begin position="288"/>
        <end position="312"/>
    </location>
</feature>
<dbReference type="AlphaFoldDB" id="A0A139ART1"/>
<feature type="compositionally biased region" description="Polar residues" evidence="5">
    <location>
        <begin position="218"/>
        <end position="236"/>
    </location>
</feature>
<dbReference type="GO" id="GO:0031902">
    <property type="term" value="C:late endosome membrane"/>
    <property type="evidence" value="ECO:0007669"/>
    <property type="project" value="UniProtKB-UniRule"/>
</dbReference>
<keyword evidence="4" id="KW-0963">Cytoplasm</keyword>